<evidence type="ECO:0000313" key="2">
    <source>
        <dbReference type="EMBL" id="RKF05762.1"/>
    </source>
</evidence>
<sequence length="145" mass="15540">MDFETSFSIAGILAMIGWLSLLISPLIPKWSDWIAGTIMPMILSLGYVILLIMPSSGSGGGFGSLADVMALFSYEQAALAGWVHFLAFDLVIGAWVCRTARAEGVSFWLVAPCLPVIFLFGPAGLLAFQAVRAVRIRTTQAQVSV</sequence>
<dbReference type="EMBL" id="QFWV02000008">
    <property type="protein sequence ID" value="RKF05762.1"/>
    <property type="molecule type" value="Genomic_DNA"/>
</dbReference>
<feature type="transmembrane region" description="Helical" evidence="1">
    <location>
        <begin position="7"/>
        <end position="27"/>
    </location>
</feature>
<gene>
    <name evidence="2" type="ORF">DEM25_014295</name>
</gene>
<feature type="transmembrane region" description="Helical" evidence="1">
    <location>
        <begin position="105"/>
        <end position="128"/>
    </location>
</feature>
<organism evidence="2 3">
    <name type="scientific">Oceaniradius stylonematis</name>
    <dbReference type="NCBI Taxonomy" id="2184161"/>
    <lineage>
        <taxon>Bacteria</taxon>
        <taxon>Pseudomonadati</taxon>
        <taxon>Pseudomonadota</taxon>
        <taxon>Alphaproteobacteria</taxon>
        <taxon>Hyphomicrobiales</taxon>
        <taxon>Ahrensiaceae</taxon>
        <taxon>Oceaniradius</taxon>
    </lineage>
</organism>
<protein>
    <submittedName>
        <fullName evidence="2">DUF4281 domain-containing protein</fullName>
    </submittedName>
</protein>
<evidence type="ECO:0000256" key="1">
    <source>
        <dbReference type="SAM" id="Phobius"/>
    </source>
</evidence>
<comment type="caution">
    <text evidence="2">The sequence shown here is derived from an EMBL/GenBank/DDBJ whole genome shotgun (WGS) entry which is preliminary data.</text>
</comment>
<dbReference type="Proteomes" id="UP000246132">
    <property type="component" value="Unassembled WGS sequence"/>
</dbReference>
<dbReference type="RefSeq" id="WP_109766389.1">
    <property type="nucleotide sequence ID" value="NZ_CP159474.1"/>
</dbReference>
<keyword evidence="1" id="KW-0812">Transmembrane</keyword>
<reference evidence="2 3" key="1">
    <citation type="journal article" date="2018" name="Int. J. Syst. Bacteriol.">
        <title>Oceaniradius stylonemae gen. nov., sp. nov., isolated from a red alga, Stylonema cornu-cervi.</title>
        <authorList>
            <person name="Jeong S."/>
        </authorList>
    </citation>
    <scope>NUCLEOTIDE SEQUENCE [LARGE SCALE GENOMIC DNA]</scope>
    <source>
        <strain evidence="2 3">StC1</strain>
    </source>
</reference>
<keyword evidence="1" id="KW-1133">Transmembrane helix</keyword>
<keyword evidence="3" id="KW-1185">Reference proteome</keyword>
<dbReference type="Pfam" id="PF14108">
    <property type="entry name" value="ABA4-like"/>
    <property type="match status" value="1"/>
</dbReference>
<evidence type="ECO:0000313" key="3">
    <source>
        <dbReference type="Proteomes" id="UP000246132"/>
    </source>
</evidence>
<dbReference type="OrthoDB" id="345237at2"/>
<dbReference type="AlphaFoldDB" id="A0A3A8A665"/>
<keyword evidence="1" id="KW-0472">Membrane</keyword>
<name>A0A3A8A665_9HYPH</name>
<accession>A0A3A8A665</accession>
<proteinExistence type="predicted"/>
<feature type="transmembrane region" description="Helical" evidence="1">
    <location>
        <begin position="33"/>
        <end position="53"/>
    </location>
</feature>
<dbReference type="InterPro" id="IPR025461">
    <property type="entry name" value="ABA4-like"/>
</dbReference>